<proteinExistence type="predicted"/>
<dbReference type="AlphaFoldDB" id="A0A0U5GXC9"/>
<keyword evidence="2" id="KW-1185">Reference proteome</keyword>
<gene>
    <name evidence="1" type="ORF">ASPCAL06895</name>
</gene>
<dbReference type="EMBL" id="CDMC01000005">
    <property type="protein sequence ID" value="CEL05780.1"/>
    <property type="molecule type" value="Genomic_DNA"/>
</dbReference>
<evidence type="ECO:0000313" key="2">
    <source>
        <dbReference type="Proteomes" id="UP000054771"/>
    </source>
</evidence>
<dbReference type="STRING" id="454130.A0A0U5GXC9"/>
<reference evidence="2" key="1">
    <citation type="journal article" date="2016" name="Genome Announc.">
        <title>Draft genome sequences of fungus Aspergillus calidoustus.</title>
        <authorList>
            <person name="Horn F."/>
            <person name="Linde J."/>
            <person name="Mattern D.J."/>
            <person name="Walther G."/>
            <person name="Guthke R."/>
            <person name="Scherlach K."/>
            <person name="Martin K."/>
            <person name="Brakhage A.A."/>
            <person name="Petzke L."/>
            <person name="Valiante V."/>
        </authorList>
    </citation>
    <scope>NUCLEOTIDE SEQUENCE [LARGE SCALE GENOMIC DNA]</scope>
    <source>
        <strain evidence="2">SF006504</strain>
    </source>
</reference>
<dbReference type="Proteomes" id="UP000054771">
    <property type="component" value="Unassembled WGS sequence"/>
</dbReference>
<protein>
    <submittedName>
        <fullName evidence="1">Uncharacterized protein</fullName>
    </submittedName>
</protein>
<name>A0A0U5GXC9_ASPCI</name>
<accession>A0A0U5GXC9</accession>
<organism evidence="1 2">
    <name type="scientific">Aspergillus calidoustus</name>
    <dbReference type="NCBI Taxonomy" id="454130"/>
    <lineage>
        <taxon>Eukaryota</taxon>
        <taxon>Fungi</taxon>
        <taxon>Dikarya</taxon>
        <taxon>Ascomycota</taxon>
        <taxon>Pezizomycotina</taxon>
        <taxon>Eurotiomycetes</taxon>
        <taxon>Eurotiomycetidae</taxon>
        <taxon>Eurotiales</taxon>
        <taxon>Aspergillaceae</taxon>
        <taxon>Aspergillus</taxon>
        <taxon>Aspergillus subgen. Nidulantes</taxon>
    </lineage>
</organism>
<evidence type="ECO:0000313" key="1">
    <source>
        <dbReference type="EMBL" id="CEL05780.1"/>
    </source>
</evidence>
<sequence>MGFTESDIEKILAASIWEDEKLGEEGTISFERNIMPKPTPKSNRKTPTKRLTITSLLGTLRNTVQSEALQFAFDYLALHRICWRMLREVRKACDSMLLRVAGGAVPCHAGISC</sequence>
<dbReference type="OrthoDB" id="5238236at2759"/>